<name>A0A4R3MSE6_9BACI</name>
<proteinExistence type="predicted"/>
<organism evidence="1 2">
    <name type="scientific">Melghiribacillus thermohalophilus</name>
    <dbReference type="NCBI Taxonomy" id="1324956"/>
    <lineage>
        <taxon>Bacteria</taxon>
        <taxon>Bacillati</taxon>
        <taxon>Bacillota</taxon>
        <taxon>Bacilli</taxon>
        <taxon>Bacillales</taxon>
        <taxon>Bacillaceae</taxon>
        <taxon>Melghiribacillus</taxon>
    </lineage>
</organism>
<dbReference type="EMBL" id="SMAN01000025">
    <property type="protein sequence ID" value="TCT17991.1"/>
    <property type="molecule type" value="Genomic_DNA"/>
</dbReference>
<evidence type="ECO:0000313" key="2">
    <source>
        <dbReference type="Proteomes" id="UP000294650"/>
    </source>
</evidence>
<reference evidence="1 2" key="1">
    <citation type="submission" date="2019-03" db="EMBL/GenBank/DDBJ databases">
        <title>Genomic Encyclopedia of Type Strains, Phase IV (KMG-IV): sequencing the most valuable type-strain genomes for metagenomic binning, comparative biology and taxonomic classification.</title>
        <authorList>
            <person name="Goeker M."/>
        </authorList>
    </citation>
    <scope>NUCLEOTIDE SEQUENCE [LARGE SCALE GENOMIC DNA]</scope>
    <source>
        <strain evidence="1 2">DSM 25894</strain>
    </source>
</reference>
<dbReference type="RefSeq" id="WP_243646876.1">
    <property type="nucleotide sequence ID" value="NZ_SMAN01000025.1"/>
</dbReference>
<accession>A0A4R3MSE6</accession>
<keyword evidence="2" id="KW-1185">Reference proteome</keyword>
<evidence type="ECO:0000313" key="1">
    <source>
        <dbReference type="EMBL" id="TCT17991.1"/>
    </source>
</evidence>
<comment type="caution">
    <text evidence="1">The sequence shown here is derived from an EMBL/GenBank/DDBJ whole genome shotgun (WGS) entry which is preliminary data.</text>
</comment>
<protein>
    <submittedName>
        <fullName evidence="1">Uncharacterized protein</fullName>
    </submittedName>
</protein>
<gene>
    <name evidence="1" type="ORF">EDD68_1252</name>
</gene>
<dbReference type="Proteomes" id="UP000294650">
    <property type="component" value="Unassembled WGS sequence"/>
</dbReference>
<sequence length="136" mass="15964">MYAEGEQVKIYAELEYVGDQDEITIYHAASPFYFPMTEKTRNIEIPFPMEEPLLQTTLKNGEPLKEEYKRAGGYGSQDEKEYVEFMKKFLNEEFLPGYYVMNGYADFFVETENEGEKVKEDYRIKAQIDFIVSGIE</sequence>
<dbReference type="AlphaFoldDB" id="A0A4R3MSE6"/>